<dbReference type="Proteomes" id="UP000093366">
    <property type="component" value="Unassembled WGS sequence"/>
</dbReference>
<comment type="caution">
    <text evidence="3">The sequence shown here is derived from an EMBL/GenBank/DDBJ whole genome shotgun (WGS) entry which is preliminary data.</text>
</comment>
<dbReference type="PANTHER" id="PTHR30273:SF2">
    <property type="entry name" value="PROTEIN FECR"/>
    <property type="match status" value="1"/>
</dbReference>
<accession>A0A1C0TLG9</accession>
<reference evidence="4" key="1">
    <citation type="submission" date="2016-07" db="EMBL/GenBank/DDBJ databases">
        <authorList>
            <person name="Florea S."/>
            <person name="Webb J.S."/>
            <person name="Jaromczyk J."/>
            <person name="Schardl C.L."/>
        </authorList>
    </citation>
    <scope>NUCLEOTIDE SEQUENCE [LARGE SCALE GENOMIC DNA]</scope>
    <source>
        <strain evidence="4">IPB1</strain>
    </source>
</reference>
<gene>
    <name evidence="3" type="ORF">A7985_20915</name>
</gene>
<dbReference type="OrthoDB" id="1099576at2"/>
<evidence type="ECO:0000313" key="4">
    <source>
        <dbReference type="Proteomes" id="UP000093366"/>
    </source>
</evidence>
<dbReference type="GO" id="GO:0016989">
    <property type="term" value="F:sigma factor antagonist activity"/>
    <property type="evidence" value="ECO:0007669"/>
    <property type="project" value="TreeGrafter"/>
</dbReference>
<evidence type="ECO:0000259" key="1">
    <source>
        <dbReference type="Pfam" id="PF04773"/>
    </source>
</evidence>
<dbReference type="AlphaFoldDB" id="A0A1C0TLG9"/>
<dbReference type="InterPro" id="IPR032623">
    <property type="entry name" value="FecR_N"/>
</dbReference>
<dbReference type="EMBL" id="MAUJ01000009">
    <property type="protein sequence ID" value="OCQ19197.1"/>
    <property type="molecule type" value="Genomic_DNA"/>
</dbReference>
<dbReference type="InterPro" id="IPR006860">
    <property type="entry name" value="FecR"/>
</dbReference>
<feature type="domain" description="FecR N-terminal" evidence="2">
    <location>
        <begin position="17"/>
        <end position="59"/>
    </location>
</feature>
<organism evidence="3 4">
    <name type="scientific">Pseudoalteromonas luteoviolacea</name>
    <dbReference type="NCBI Taxonomy" id="43657"/>
    <lineage>
        <taxon>Bacteria</taxon>
        <taxon>Pseudomonadati</taxon>
        <taxon>Pseudomonadota</taxon>
        <taxon>Gammaproteobacteria</taxon>
        <taxon>Alteromonadales</taxon>
        <taxon>Pseudoalteromonadaceae</taxon>
        <taxon>Pseudoalteromonas</taxon>
    </lineage>
</organism>
<evidence type="ECO:0008006" key="5">
    <source>
        <dbReference type="Google" id="ProtNLM"/>
    </source>
</evidence>
<evidence type="ECO:0000313" key="3">
    <source>
        <dbReference type="EMBL" id="OCQ19197.1"/>
    </source>
</evidence>
<dbReference type="RefSeq" id="WP_065792403.1">
    <property type="nucleotide sequence ID" value="NZ_MAUJ01000009.1"/>
</dbReference>
<dbReference type="Pfam" id="PF04773">
    <property type="entry name" value="FecR"/>
    <property type="match status" value="1"/>
</dbReference>
<name>A0A1C0TLG9_9GAMM</name>
<sequence>MSSSQRTSVAIPEEVVRQAIAWRIKLESRGQDGATLQACERWRLAQPENELAWQRLCNLDSTFNKVAQAAPTLAKQTIMETDTELESLSRRQALKNMGGSLCGILAVSWLSYEQGWLDPVYADHVTDGSKALVKLADSSQLWLNQHSSVQVEFTDTKRAIKAARGEIHLTAASDHRPFEVTVSQGVLKTQQATFNLREEDDYSLLQVDDGEVWMYANSGYSRQISAGEVVKLADLAANSMNAERFDYSAWVDGVFSVRDIPLKTLLLELSRYRTGLLRSEPTLENHLISGVFQLNDHDLILKTLARTVGAELQYRTRYWVQLKAKSIA</sequence>
<dbReference type="PANTHER" id="PTHR30273">
    <property type="entry name" value="PERIPLASMIC SIGNAL SENSOR AND SIGMA FACTOR ACTIVATOR FECR-RELATED"/>
    <property type="match status" value="1"/>
</dbReference>
<protein>
    <recommendedName>
        <fullName evidence="5">DUF4880 domain-containing protein</fullName>
    </recommendedName>
</protein>
<evidence type="ECO:0000259" key="2">
    <source>
        <dbReference type="Pfam" id="PF16220"/>
    </source>
</evidence>
<dbReference type="Gene3D" id="2.60.120.1440">
    <property type="match status" value="1"/>
</dbReference>
<dbReference type="InterPro" id="IPR012373">
    <property type="entry name" value="Ferrdict_sens_TM"/>
</dbReference>
<feature type="domain" description="FecR protein" evidence="1">
    <location>
        <begin position="126"/>
        <end position="212"/>
    </location>
</feature>
<dbReference type="PIRSF" id="PIRSF018266">
    <property type="entry name" value="FecR"/>
    <property type="match status" value="1"/>
</dbReference>
<proteinExistence type="predicted"/>
<dbReference type="Pfam" id="PF16220">
    <property type="entry name" value="DUF4880"/>
    <property type="match status" value="1"/>
</dbReference>